<keyword evidence="2" id="KW-1185">Reference proteome</keyword>
<sequence length="250" mass="28545">KAIKETLASIDGVMASFEEALTSINGVSVSNKEVSISIEEAFESIEEASVSIEEALVLIEESSKTPQRTKLISTIQKSPEEDLSSANNLISTMRYLKAQSLGAKVQHIKYQKSKHIAEIRSLVWYSKQITNEEFHEKVKTIFNPNKNFTHQILLGLLQIFYKLVKCCYVLLLNACDYSEFLVREPPKDWLSSSTLHTWHKDVSELQFNEQTYQVKNALAFGIIVDESTRGQLKILTLCYQYWDEKNQSPN</sequence>
<dbReference type="EMBL" id="CAJVQB010003195">
    <property type="protein sequence ID" value="CAG8600517.1"/>
    <property type="molecule type" value="Genomic_DNA"/>
</dbReference>
<dbReference type="Proteomes" id="UP000789901">
    <property type="component" value="Unassembled WGS sequence"/>
</dbReference>
<comment type="caution">
    <text evidence="1">The sequence shown here is derived from an EMBL/GenBank/DDBJ whole genome shotgun (WGS) entry which is preliminary data.</text>
</comment>
<organism evidence="1 2">
    <name type="scientific">Gigaspora margarita</name>
    <dbReference type="NCBI Taxonomy" id="4874"/>
    <lineage>
        <taxon>Eukaryota</taxon>
        <taxon>Fungi</taxon>
        <taxon>Fungi incertae sedis</taxon>
        <taxon>Mucoromycota</taxon>
        <taxon>Glomeromycotina</taxon>
        <taxon>Glomeromycetes</taxon>
        <taxon>Diversisporales</taxon>
        <taxon>Gigasporaceae</taxon>
        <taxon>Gigaspora</taxon>
    </lineage>
</organism>
<accession>A0ABN7UKU1</accession>
<evidence type="ECO:0000313" key="1">
    <source>
        <dbReference type="EMBL" id="CAG8600517.1"/>
    </source>
</evidence>
<reference evidence="1 2" key="1">
    <citation type="submission" date="2021-06" db="EMBL/GenBank/DDBJ databases">
        <authorList>
            <person name="Kallberg Y."/>
            <person name="Tangrot J."/>
            <person name="Rosling A."/>
        </authorList>
    </citation>
    <scope>NUCLEOTIDE SEQUENCE [LARGE SCALE GENOMIC DNA]</scope>
    <source>
        <strain evidence="1 2">120-4 pot B 10/14</strain>
    </source>
</reference>
<feature type="non-terminal residue" evidence="1">
    <location>
        <position position="250"/>
    </location>
</feature>
<feature type="non-terminal residue" evidence="1">
    <location>
        <position position="1"/>
    </location>
</feature>
<protein>
    <submittedName>
        <fullName evidence="1">10933_t:CDS:1</fullName>
    </submittedName>
</protein>
<name>A0ABN7UKU1_GIGMA</name>
<gene>
    <name evidence="1" type="ORF">GMARGA_LOCUS6860</name>
</gene>
<proteinExistence type="predicted"/>
<evidence type="ECO:0000313" key="2">
    <source>
        <dbReference type="Proteomes" id="UP000789901"/>
    </source>
</evidence>